<keyword evidence="1" id="KW-0472">Membrane</keyword>
<accession>A0AAE9BYS9</accession>
<gene>
    <name evidence="2" type="ORF">HRTV-28_gp45</name>
</gene>
<reference evidence="2" key="1">
    <citation type="submission" date="2021-05" db="EMBL/GenBank/DDBJ databases">
        <title>Diversity, taxonomy and evolution of archaeal viruses of the class Caudoviricetes.</title>
        <authorList>
            <person name="Liu Y."/>
            <person name="Demina T.A."/>
            <person name="Roux S."/>
            <person name="Aiewsakun P."/>
            <person name="Kazlauskas D."/>
            <person name="Simmonds P."/>
            <person name="Prangishvili D."/>
            <person name="Oksanen H.M."/>
            <person name="Krupovic M."/>
        </authorList>
    </citation>
    <scope>NUCLEOTIDE SEQUENCE</scope>
    <source>
        <strain evidence="2">HRTV-28/28</strain>
    </source>
</reference>
<sequence length="63" mass="6455">MSAIELQLYQLAAIVAGAVVLAATDAAALSRLGLAWLSKKMGVKPDDIRKTDAAVDGDGGQND</sequence>
<organism evidence="2 3">
    <name type="scientific">Halorubrum tailed virus 28</name>
    <dbReference type="NCBI Taxonomy" id="2878009"/>
    <lineage>
        <taxon>Viruses</taxon>
        <taxon>Duplodnaviria</taxon>
        <taxon>Heunggongvirae</taxon>
        <taxon>Uroviricota</taxon>
        <taxon>Caudoviricetes</taxon>
        <taxon>Suolaviridae</taxon>
        <taxon>Pormufvirus</taxon>
        <taxon>Pormufvirus salinum</taxon>
        <taxon>Pormufvirus HRTV28</taxon>
    </lineage>
</organism>
<dbReference type="EMBL" id="MZ334528">
    <property type="protein sequence ID" value="UBF23483.1"/>
    <property type="molecule type" value="Genomic_DNA"/>
</dbReference>
<evidence type="ECO:0000313" key="3">
    <source>
        <dbReference type="Proteomes" id="UP000827176"/>
    </source>
</evidence>
<keyword evidence="1" id="KW-1133">Transmembrane helix</keyword>
<feature type="transmembrane region" description="Helical" evidence="1">
    <location>
        <begin position="12"/>
        <end position="34"/>
    </location>
</feature>
<keyword evidence="1" id="KW-0812">Transmembrane</keyword>
<evidence type="ECO:0000256" key="1">
    <source>
        <dbReference type="SAM" id="Phobius"/>
    </source>
</evidence>
<proteinExistence type="predicted"/>
<dbReference type="Proteomes" id="UP000827176">
    <property type="component" value="Segment"/>
</dbReference>
<name>A0AAE9BYS9_9CAUD</name>
<protein>
    <submittedName>
        <fullName evidence="2">Uncharacterized protein</fullName>
    </submittedName>
</protein>
<keyword evidence="3" id="KW-1185">Reference proteome</keyword>
<evidence type="ECO:0000313" key="2">
    <source>
        <dbReference type="EMBL" id="UBF23483.1"/>
    </source>
</evidence>